<dbReference type="EnsemblMetazoa" id="Aqu2.1.36186_001">
    <property type="protein sequence ID" value="Aqu2.1.36186_001"/>
    <property type="gene ID" value="Aqu2.1.36186"/>
</dbReference>
<gene>
    <name evidence="8" type="primary">100635939</name>
</gene>
<protein>
    <recommendedName>
        <fullName evidence="4">phosphatidate phosphatase</fullName>
        <ecNumber evidence="4">3.1.3.4</ecNumber>
    </recommendedName>
</protein>
<evidence type="ECO:0000256" key="1">
    <source>
        <dbReference type="ARBA" id="ARBA00001180"/>
    </source>
</evidence>
<dbReference type="InterPro" id="IPR031703">
    <property type="entry name" value="Lipin_mid"/>
</dbReference>
<evidence type="ECO:0000256" key="4">
    <source>
        <dbReference type="ARBA" id="ARBA00012638"/>
    </source>
</evidence>
<evidence type="ECO:0000256" key="5">
    <source>
        <dbReference type="ARBA" id="ARBA00022801"/>
    </source>
</evidence>
<evidence type="ECO:0000256" key="6">
    <source>
        <dbReference type="SAM" id="MobiDB-lite"/>
    </source>
</evidence>
<comment type="catalytic activity">
    <reaction evidence="1">
        <text>a 1,2-diacyl-sn-glycero-3-phosphate + H2O = a 1,2-diacyl-sn-glycerol + phosphate</text>
        <dbReference type="Rhea" id="RHEA:27429"/>
        <dbReference type="ChEBI" id="CHEBI:15377"/>
        <dbReference type="ChEBI" id="CHEBI:17815"/>
        <dbReference type="ChEBI" id="CHEBI:43474"/>
        <dbReference type="ChEBI" id="CHEBI:58608"/>
        <dbReference type="EC" id="3.1.3.4"/>
    </reaction>
    <physiologicalReaction direction="left-to-right" evidence="1">
        <dbReference type="Rhea" id="RHEA:27430"/>
    </physiologicalReaction>
</comment>
<feature type="region of interest" description="Disordered" evidence="6">
    <location>
        <begin position="375"/>
        <end position="418"/>
    </location>
</feature>
<dbReference type="InterPro" id="IPR007651">
    <property type="entry name" value="Lipin_N"/>
</dbReference>
<feature type="domain" description="LNS2/PITP" evidence="7">
    <location>
        <begin position="643"/>
        <end position="799"/>
    </location>
</feature>
<reference evidence="8" key="2">
    <citation type="submission" date="2017-05" db="UniProtKB">
        <authorList>
            <consortium name="EnsemblMetazoa"/>
        </authorList>
    </citation>
    <scope>IDENTIFICATION</scope>
</reference>
<dbReference type="GO" id="GO:0009062">
    <property type="term" value="P:fatty acid catabolic process"/>
    <property type="evidence" value="ECO:0007669"/>
    <property type="project" value="TreeGrafter"/>
</dbReference>
<reference evidence="9" key="1">
    <citation type="journal article" date="2010" name="Nature">
        <title>The Amphimedon queenslandica genome and the evolution of animal complexity.</title>
        <authorList>
            <person name="Srivastava M."/>
            <person name="Simakov O."/>
            <person name="Chapman J."/>
            <person name="Fahey B."/>
            <person name="Gauthier M.E."/>
            <person name="Mitros T."/>
            <person name="Richards G.S."/>
            <person name="Conaco C."/>
            <person name="Dacre M."/>
            <person name="Hellsten U."/>
            <person name="Larroux C."/>
            <person name="Putnam N.H."/>
            <person name="Stanke M."/>
            <person name="Adamska M."/>
            <person name="Darling A."/>
            <person name="Degnan S.M."/>
            <person name="Oakley T.H."/>
            <person name="Plachetzki D.C."/>
            <person name="Zhai Y."/>
            <person name="Adamski M."/>
            <person name="Calcino A."/>
            <person name="Cummins S.F."/>
            <person name="Goodstein D.M."/>
            <person name="Harris C."/>
            <person name="Jackson D.J."/>
            <person name="Leys S.P."/>
            <person name="Shu S."/>
            <person name="Woodcroft B.J."/>
            <person name="Vervoort M."/>
            <person name="Kosik K.S."/>
            <person name="Manning G."/>
            <person name="Degnan B.M."/>
            <person name="Rokhsar D.S."/>
        </authorList>
    </citation>
    <scope>NUCLEOTIDE SEQUENCE [LARGE SCALE GENOMIC DNA]</scope>
</reference>
<feature type="compositionally biased region" description="Basic residues" evidence="6">
    <location>
        <begin position="583"/>
        <end position="593"/>
    </location>
</feature>
<dbReference type="GO" id="GO:0019432">
    <property type="term" value="P:triglyceride biosynthetic process"/>
    <property type="evidence" value="ECO:0007669"/>
    <property type="project" value="TreeGrafter"/>
</dbReference>
<proteinExistence type="inferred from homology"/>
<dbReference type="PANTHER" id="PTHR12181">
    <property type="entry name" value="LIPIN"/>
    <property type="match status" value="1"/>
</dbReference>
<accession>A0A1X7V857</accession>
<dbReference type="EnsemblMetazoa" id="XM_019994731.1">
    <property type="protein sequence ID" value="XP_019850290.1"/>
    <property type="gene ID" value="LOC100635939"/>
</dbReference>
<comment type="similarity">
    <text evidence="3">Belongs to the lipin family.</text>
</comment>
<dbReference type="Proteomes" id="UP000007879">
    <property type="component" value="Unassembled WGS sequence"/>
</dbReference>
<dbReference type="InterPro" id="IPR031315">
    <property type="entry name" value="LNS2/PITP"/>
</dbReference>
<dbReference type="OrthoDB" id="4567at2759"/>
<dbReference type="GO" id="GO:0008195">
    <property type="term" value="F:phosphatidate phosphatase activity"/>
    <property type="evidence" value="ECO:0007669"/>
    <property type="project" value="UniProtKB-EC"/>
</dbReference>
<dbReference type="eggNOG" id="KOG2116">
    <property type="taxonomic scope" value="Eukaryota"/>
</dbReference>
<dbReference type="Pfam" id="PF08235">
    <property type="entry name" value="LNS2"/>
    <property type="match status" value="1"/>
</dbReference>
<dbReference type="PANTHER" id="PTHR12181:SF12">
    <property type="entry name" value="PHOSPHATIDATE PHOSPHATASE"/>
    <property type="match status" value="1"/>
</dbReference>
<evidence type="ECO:0000313" key="9">
    <source>
        <dbReference type="Proteomes" id="UP000007879"/>
    </source>
</evidence>
<comment type="cofactor">
    <cofactor evidence="2">
        <name>Mg(2+)</name>
        <dbReference type="ChEBI" id="CHEBI:18420"/>
    </cofactor>
</comment>
<dbReference type="InterPro" id="IPR026058">
    <property type="entry name" value="LIPIN"/>
</dbReference>
<dbReference type="Pfam" id="PF16876">
    <property type="entry name" value="Lipin_mid"/>
    <property type="match status" value="1"/>
</dbReference>
<evidence type="ECO:0000256" key="3">
    <source>
        <dbReference type="ARBA" id="ARBA00005476"/>
    </source>
</evidence>
<dbReference type="GO" id="GO:0032869">
    <property type="term" value="P:cellular response to insulin stimulus"/>
    <property type="evidence" value="ECO:0007669"/>
    <property type="project" value="TreeGrafter"/>
</dbReference>
<dbReference type="InterPro" id="IPR036412">
    <property type="entry name" value="HAD-like_sf"/>
</dbReference>
<dbReference type="InParanoid" id="A0A1X7V857"/>
<feature type="region of interest" description="Disordered" evidence="6">
    <location>
        <begin position="224"/>
        <end position="251"/>
    </location>
</feature>
<evidence type="ECO:0000256" key="2">
    <source>
        <dbReference type="ARBA" id="ARBA00001946"/>
    </source>
</evidence>
<dbReference type="GO" id="GO:0045944">
    <property type="term" value="P:positive regulation of transcription by RNA polymerase II"/>
    <property type="evidence" value="ECO:0007669"/>
    <property type="project" value="TreeGrafter"/>
</dbReference>
<dbReference type="AlphaFoldDB" id="A0A1X7V857"/>
<sequence>MLIFCILHNNYTLSPSLLSLPGKKHNTGAMNYLGLGYVGRAGAKLVSSCKDLYNDLNGANLTGAVDVIGIKQPDGSIKATPFHVRFGKFGVFRTGDLKKEVEIEVNGEVVNNKMMITENGSAFFVKSNPAEGSSRPTSQCVDHSLSVDTTVSVSSSDCVTPVPSSSPIAPLDLLLVQDTKIDNEGATQLLLSTTDYHHQADVSIEESDVDMSPEKSKEDLFEDKEPVPNGVFTPSITIPQPTEPANSDFETPTDDVANLKWPEPKLLSSSLPDSGVLSDSALEETNDKYPEANLVLSDSEVDRYQVKTQGDVTRSLSTAEEGGLASLQNEDQRGIWGKLTGILRKKKRRRYSSVEEGVYLDDLSQGFVNQEEVPKFFPDRHPHPPHHTSPIFSDETSGVGSSPSLSPSHPPTSDEDQETDRILNTLSDIAISRCGGLSQGRISSEMFQSSQISFAEFCSNPEILAHPDTVVRINNKYYGWQVAAPMIMSCLLYSQTLPESSMTAMMKSKKSRFWSFWNRNNSSEPVPNGNNIPPSHEVPIDHHHQPIDWASSAHIIDSLSSDEGGPTDEETSTNNKNEGTSKSRQRSMRRKKLRFSTELTPEELAQWPLKMGRNDIVFSITTKYQGTAKAACTFYLWDCTVKLVVSDFDGTITRSDVAGQVLPLIGKDWTQNGVIELFSAINKNGYHFVYLSARAIGQSWYTKNYLQKTKRGDYYFPDGPLLVTPFSLYTAFKKEVIQRIPEEFKILCLQQIQEIFPSDYNPFHSGFGNRHSDVKSYLQVRIPISRIFSVNHKGEITNELSYTFQSSYKDLMSLVDAQFPPLVNSSDRAKEGSKKTSLSRMQSEDYSSYVYWKKSLDSFEEVDLPPLV</sequence>
<feature type="compositionally biased region" description="Polar residues" evidence="6">
    <location>
        <begin position="232"/>
        <end position="250"/>
    </location>
</feature>
<keyword evidence="5" id="KW-0378">Hydrolase</keyword>
<evidence type="ECO:0000259" key="7">
    <source>
        <dbReference type="SMART" id="SM00775"/>
    </source>
</evidence>
<dbReference type="GO" id="GO:0005634">
    <property type="term" value="C:nucleus"/>
    <property type="evidence" value="ECO:0007669"/>
    <property type="project" value="TreeGrafter"/>
</dbReference>
<dbReference type="SMART" id="SM00775">
    <property type="entry name" value="LNS2"/>
    <property type="match status" value="1"/>
</dbReference>
<feature type="compositionally biased region" description="Polar residues" evidence="6">
    <location>
        <begin position="390"/>
        <end position="400"/>
    </location>
</feature>
<dbReference type="STRING" id="400682.A0A1X7V857"/>
<dbReference type="GO" id="GO:0003713">
    <property type="term" value="F:transcription coactivator activity"/>
    <property type="evidence" value="ECO:0007669"/>
    <property type="project" value="TreeGrafter"/>
</dbReference>
<dbReference type="InterPro" id="IPR013209">
    <property type="entry name" value="LNS2"/>
</dbReference>
<keyword evidence="9" id="KW-1185">Reference proteome</keyword>
<evidence type="ECO:0000313" key="8">
    <source>
        <dbReference type="EnsemblMetazoa" id="Aqu2.1.36186_001"/>
    </source>
</evidence>
<feature type="region of interest" description="Disordered" evidence="6">
    <location>
        <begin position="558"/>
        <end position="593"/>
    </location>
</feature>
<dbReference type="Pfam" id="PF04571">
    <property type="entry name" value="Lipin_N"/>
    <property type="match status" value="1"/>
</dbReference>
<name>A0A1X7V857_AMPQE</name>
<dbReference type="EC" id="3.1.3.4" evidence="4"/>
<dbReference type="SUPFAM" id="SSF56784">
    <property type="entry name" value="HAD-like"/>
    <property type="match status" value="1"/>
</dbReference>
<organism evidence="8">
    <name type="scientific">Amphimedon queenslandica</name>
    <name type="common">Sponge</name>
    <dbReference type="NCBI Taxonomy" id="400682"/>
    <lineage>
        <taxon>Eukaryota</taxon>
        <taxon>Metazoa</taxon>
        <taxon>Porifera</taxon>
        <taxon>Demospongiae</taxon>
        <taxon>Heteroscleromorpha</taxon>
        <taxon>Haplosclerida</taxon>
        <taxon>Niphatidae</taxon>
        <taxon>Amphimedon</taxon>
    </lineage>
</organism>